<dbReference type="InterPro" id="IPR027417">
    <property type="entry name" value="P-loop_NTPase"/>
</dbReference>
<keyword evidence="5" id="KW-1185">Reference proteome</keyword>
<dbReference type="SMART" id="SM00382">
    <property type="entry name" value="AAA"/>
    <property type="match status" value="2"/>
</dbReference>
<dbReference type="Pfam" id="PF12848">
    <property type="entry name" value="ABC_tran_Xtn"/>
    <property type="match status" value="1"/>
</dbReference>
<dbReference type="CDD" id="cd03221">
    <property type="entry name" value="ABCF_EF-3"/>
    <property type="match status" value="2"/>
</dbReference>
<dbReference type="Gene3D" id="3.40.50.300">
    <property type="entry name" value="P-loop containing nucleotide triphosphate hydrolases"/>
    <property type="match status" value="2"/>
</dbReference>
<dbReference type="Proteomes" id="UP000031967">
    <property type="component" value="Unassembled WGS sequence"/>
</dbReference>
<comment type="caution">
    <text evidence="4">The sequence shown here is derived from an EMBL/GenBank/DDBJ whole genome shotgun (WGS) entry which is preliminary data.</text>
</comment>
<proteinExistence type="predicted"/>
<accession>A0ABR5AH38</accession>
<dbReference type="InterPro" id="IPR003593">
    <property type="entry name" value="AAA+_ATPase"/>
</dbReference>
<evidence type="ECO:0000313" key="4">
    <source>
        <dbReference type="EMBL" id="KIL40322.1"/>
    </source>
</evidence>
<sequence>MSLLTVENLTHAYADKSVFRDVSFRLLRGEHAGLVGGNGAGKSTLLRILAGDVIPDRGTVKWLPDVKYGFLRQHLDLQAGTTIRLTLQGAFAHLYDMEKRMRHIAEQMAAGAPDAEPLERLLAQYGELQTKLEQSRFYELDARIEEVAAGLGLLELGLEREVDKLSGGQRTKLLLGTLLLEEPDVLLLDEPTNFLDEAHIDWLTKYLKVYEHAFLVVSHDERFLNEIAGTIFHLEHQQLGRYAGNYKAFLASYEQSKQQLQDAYIRQQHEIARLETFIQKNKVRKAKQAKSREKMLEKMERIDRPTTAPRPRFTFNVTIDPVTRVIEAKQIQIGYTKPLFAPRDLQISRGDKIAIVGSNGIGKSTLLKTLLGHVEPMGGTVHIGERVRAGYYAQEHAVSELTPLERLTTFRRDLKEKDIRKTLAMAGLTDKHIRQPLRALSGGEQAKARLSELMLTDCNFLVLDEPTNHLDVLAKEALRQALEAYDGTIVVVTHEPDFYAGWVTDIWQVEKW</sequence>
<dbReference type="RefSeq" id="WP_041048271.1">
    <property type="nucleotide sequence ID" value="NZ_JXAK01000023.1"/>
</dbReference>
<dbReference type="InterPro" id="IPR032781">
    <property type="entry name" value="ABC_tran_Xtn"/>
</dbReference>
<feature type="domain" description="ABC transporter" evidence="3">
    <location>
        <begin position="4"/>
        <end position="261"/>
    </location>
</feature>
<dbReference type="InterPro" id="IPR017871">
    <property type="entry name" value="ABC_transporter-like_CS"/>
</dbReference>
<dbReference type="SUPFAM" id="SSF52540">
    <property type="entry name" value="P-loop containing nucleoside triphosphate hydrolases"/>
    <property type="match status" value="2"/>
</dbReference>
<feature type="domain" description="ABC transporter" evidence="3">
    <location>
        <begin position="317"/>
        <end position="511"/>
    </location>
</feature>
<dbReference type="InterPro" id="IPR051309">
    <property type="entry name" value="ABCF_ATPase"/>
</dbReference>
<gene>
    <name evidence="4" type="ORF">SD70_14695</name>
</gene>
<evidence type="ECO:0000256" key="2">
    <source>
        <dbReference type="ARBA" id="ARBA00022840"/>
    </source>
</evidence>
<organism evidence="4 5">
    <name type="scientific">Gordoniibacillus kamchatkensis</name>
    <dbReference type="NCBI Taxonomy" id="1590651"/>
    <lineage>
        <taxon>Bacteria</taxon>
        <taxon>Bacillati</taxon>
        <taxon>Bacillota</taxon>
        <taxon>Bacilli</taxon>
        <taxon>Bacillales</taxon>
        <taxon>Paenibacillaceae</taxon>
        <taxon>Gordoniibacillus</taxon>
    </lineage>
</organism>
<dbReference type="Pfam" id="PF00005">
    <property type="entry name" value="ABC_tran"/>
    <property type="match status" value="2"/>
</dbReference>
<keyword evidence="2 4" id="KW-0067">ATP-binding</keyword>
<dbReference type="PROSITE" id="PS50893">
    <property type="entry name" value="ABC_TRANSPORTER_2"/>
    <property type="match status" value="2"/>
</dbReference>
<dbReference type="GO" id="GO:0005524">
    <property type="term" value="F:ATP binding"/>
    <property type="evidence" value="ECO:0007669"/>
    <property type="project" value="UniProtKB-KW"/>
</dbReference>
<dbReference type="PANTHER" id="PTHR42855:SF2">
    <property type="entry name" value="DRUG RESISTANCE ABC TRANSPORTER,ATP-BINDING PROTEIN"/>
    <property type="match status" value="1"/>
</dbReference>
<evidence type="ECO:0000259" key="3">
    <source>
        <dbReference type="PROSITE" id="PS50893"/>
    </source>
</evidence>
<dbReference type="InterPro" id="IPR003439">
    <property type="entry name" value="ABC_transporter-like_ATP-bd"/>
</dbReference>
<keyword evidence="1" id="KW-0547">Nucleotide-binding</keyword>
<reference evidence="4 5" key="1">
    <citation type="submission" date="2014-12" db="EMBL/GenBank/DDBJ databases">
        <title>Draft genome sequence of Paenibacillus kamchatkensis strain B-2647.</title>
        <authorList>
            <person name="Karlyshev A.V."/>
            <person name="Kudryashova E.B."/>
        </authorList>
    </citation>
    <scope>NUCLEOTIDE SEQUENCE [LARGE SCALE GENOMIC DNA]</scope>
    <source>
        <strain evidence="4 5">VKM B-2647</strain>
    </source>
</reference>
<evidence type="ECO:0000313" key="5">
    <source>
        <dbReference type="Proteomes" id="UP000031967"/>
    </source>
</evidence>
<name>A0ABR5AH38_9BACL</name>
<dbReference type="PROSITE" id="PS00211">
    <property type="entry name" value="ABC_TRANSPORTER_1"/>
    <property type="match status" value="2"/>
</dbReference>
<evidence type="ECO:0000256" key="1">
    <source>
        <dbReference type="ARBA" id="ARBA00022741"/>
    </source>
</evidence>
<dbReference type="PANTHER" id="PTHR42855">
    <property type="entry name" value="ABC TRANSPORTER ATP-BINDING SUBUNIT"/>
    <property type="match status" value="1"/>
</dbReference>
<protein>
    <submittedName>
        <fullName evidence="4">ABC transporter ATP-binding protein</fullName>
    </submittedName>
</protein>
<dbReference type="EMBL" id="JXAK01000023">
    <property type="protein sequence ID" value="KIL40322.1"/>
    <property type="molecule type" value="Genomic_DNA"/>
</dbReference>